<sequence length="254" mass="25738">MGPTAGPALRWCRAALLAAVATGSGAVAHVSSGGLLPGRTAFLLLFAVCLSAAGALLGRRATTLRVVVLLMAGQTFIHGALTAMSGHRGDPPLARTVVPRVPVRAAHVPAGDGRRVGSLYDQLYAQQPGAARTQLTVPAPVQHLLADLTGPHAVMALAHLAAAAVVGLWLARGERALWSIFAIAADGLGAVVCRPLAACVRALAVLAALAHGALDPRARLRPAAGGWRPVRPPASALLTGSLVRRGPPPALLAA</sequence>
<gene>
    <name evidence="2" type="ORF">KRR39_02525</name>
</gene>
<name>A0A975Y0S0_9ACTN</name>
<dbReference type="AlphaFoldDB" id="A0A975Y0S0"/>
<keyword evidence="3" id="KW-1185">Reference proteome</keyword>
<evidence type="ECO:0000313" key="3">
    <source>
        <dbReference type="Proteomes" id="UP000683575"/>
    </source>
</evidence>
<dbReference type="EMBL" id="CP077062">
    <property type="protein sequence ID" value="QWZ08750.1"/>
    <property type="molecule type" value="Genomic_DNA"/>
</dbReference>
<evidence type="ECO:0000313" key="2">
    <source>
        <dbReference type="EMBL" id="QWZ08750.1"/>
    </source>
</evidence>
<reference evidence="2" key="1">
    <citation type="submission" date="2021-06" db="EMBL/GenBank/DDBJ databases">
        <title>Complete genome sequence of Nocardioides sp. G188.</title>
        <authorList>
            <person name="Im W.-T."/>
        </authorList>
    </citation>
    <scope>NUCLEOTIDE SEQUENCE</scope>
    <source>
        <strain evidence="2">G188</strain>
    </source>
</reference>
<protein>
    <submittedName>
        <fullName evidence="2">Uncharacterized protein</fullName>
    </submittedName>
</protein>
<dbReference type="RefSeq" id="WP_216940479.1">
    <property type="nucleotide sequence ID" value="NZ_CP077062.1"/>
</dbReference>
<feature type="transmembrane region" description="Helical" evidence="1">
    <location>
        <begin position="38"/>
        <end position="57"/>
    </location>
</feature>
<feature type="transmembrane region" description="Helical" evidence="1">
    <location>
        <begin position="153"/>
        <end position="171"/>
    </location>
</feature>
<keyword evidence="1" id="KW-1133">Transmembrane helix</keyword>
<keyword evidence="1" id="KW-0472">Membrane</keyword>
<dbReference type="KEGG" id="nps:KRR39_02525"/>
<feature type="transmembrane region" description="Helical" evidence="1">
    <location>
        <begin position="64"/>
        <end position="84"/>
    </location>
</feature>
<accession>A0A975Y0S0</accession>
<dbReference type="Proteomes" id="UP000683575">
    <property type="component" value="Chromosome"/>
</dbReference>
<proteinExistence type="predicted"/>
<organism evidence="2 3">
    <name type="scientific">Nocardioides panacis</name>
    <dbReference type="NCBI Taxonomy" id="2849501"/>
    <lineage>
        <taxon>Bacteria</taxon>
        <taxon>Bacillati</taxon>
        <taxon>Actinomycetota</taxon>
        <taxon>Actinomycetes</taxon>
        <taxon>Propionibacteriales</taxon>
        <taxon>Nocardioidaceae</taxon>
        <taxon>Nocardioides</taxon>
    </lineage>
</organism>
<keyword evidence="1" id="KW-0812">Transmembrane</keyword>
<evidence type="ECO:0000256" key="1">
    <source>
        <dbReference type="SAM" id="Phobius"/>
    </source>
</evidence>